<evidence type="ECO:0000313" key="2">
    <source>
        <dbReference type="EMBL" id="PXX17763.1"/>
    </source>
</evidence>
<keyword evidence="1" id="KW-0812">Transmembrane</keyword>
<sequence length="56" mass="6213">TVMEGSFGNQKQHYAVGRIKARNMFSETLLLFFGIHTANAAILAARQMARDMKKAA</sequence>
<dbReference type="EMBL" id="QJJX01000052">
    <property type="protein sequence ID" value="PXX17763.1"/>
    <property type="molecule type" value="Genomic_DNA"/>
</dbReference>
<proteinExistence type="predicted"/>
<comment type="caution">
    <text evidence="2">The sequence shown here is derived from an EMBL/GenBank/DDBJ whole genome shotgun (WGS) entry which is preliminary data.</text>
</comment>
<name>A0A318HY13_9BACT</name>
<evidence type="ECO:0000256" key="1">
    <source>
        <dbReference type="SAM" id="Phobius"/>
    </source>
</evidence>
<feature type="transmembrane region" description="Helical" evidence="1">
    <location>
        <begin position="28"/>
        <end position="45"/>
    </location>
</feature>
<feature type="non-terminal residue" evidence="2">
    <location>
        <position position="1"/>
    </location>
</feature>
<protein>
    <submittedName>
        <fullName evidence="2">Uncharacterized protein</fullName>
    </submittedName>
</protein>
<evidence type="ECO:0000313" key="3">
    <source>
        <dbReference type="Proteomes" id="UP000248314"/>
    </source>
</evidence>
<organism evidence="2 3">
    <name type="scientific">Hoylesella shahii DSM 15611 = JCM 12083</name>
    <dbReference type="NCBI Taxonomy" id="1122991"/>
    <lineage>
        <taxon>Bacteria</taxon>
        <taxon>Pseudomonadati</taxon>
        <taxon>Bacteroidota</taxon>
        <taxon>Bacteroidia</taxon>
        <taxon>Bacteroidales</taxon>
        <taxon>Prevotellaceae</taxon>
        <taxon>Hoylesella</taxon>
    </lineage>
</organism>
<dbReference type="Proteomes" id="UP000248314">
    <property type="component" value="Unassembled WGS sequence"/>
</dbReference>
<reference evidence="2 3" key="1">
    <citation type="submission" date="2018-05" db="EMBL/GenBank/DDBJ databases">
        <title>Genomic Encyclopedia of Type Strains, Phase I: the one thousand microbial genomes (KMG-I) project.</title>
        <authorList>
            <person name="Kyrpides N."/>
        </authorList>
    </citation>
    <scope>NUCLEOTIDE SEQUENCE [LARGE SCALE GENOMIC DNA]</scope>
    <source>
        <strain evidence="2 3">DSM 15611</strain>
    </source>
</reference>
<keyword evidence="1" id="KW-0472">Membrane</keyword>
<keyword evidence="1" id="KW-1133">Transmembrane helix</keyword>
<dbReference type="AlphaFoldDB" id="A0A318HY13"/>
<accession>A0A318HY13</accession>
<gene>
    <name evidence="2" type="ORF">EJ73_02650</name>
</gene>
<keyword evidence="3" id="KW-1185">Reference proteome</keyword>